<evidence type="ECO:0000256" key="1">
    <source>
        <dbReference type="SAM" id="Phobius"/>
    </source>
</evidence>
<evidence type="ECO:0000313" key="3">
    <source>
        <dbReference type="WBParaSite" id="snap_masked-unitig_29916-processed-gene-0.0-mRNA-1"/>
    </source>
</evidence>
<protein>
    <submittedName>
        <fullName evidence="3">Protein S-acyltransferase</fullName>
    </submittedName>
</protein>
<dbReference type="Proteomes" id="UP000095280">
    <property type="component" value="Unplaced"/>
</dbReference>
<keyword evidence="1" id="KW-1133">Transmembrane helix</keyword>
<reference evidence="3" key="1">
    <citation type="submission" date="2016-11" db="UniProtKB">
        <authorList>
            <consortium name="WormBaseParasite"/>
        </authorList>
    </citation>
    <scope>IDENTIFICATION</scope>
</reference>
<feature type="transmembrane region" description="Helical" evidence="1">
    <location>
        <begin position="91"/>
        <end position="110"/>
    </location>
</feature>
<keyword evidence="2" id="KW-1185">Reference proteome</keyword>
<organism evidence="2 3">
    <name type="scientific">Macrostomum lignano</name>
    <dbReference type="NCBI Taxonomy" id="282301"/>
    <lineage>
        <taxon>Eukaryota</taxon>
        <taxon>Metazoa</taxon>
        <taxon>Spiralia</taxon>
        <taxon>Lophotrochozoa</taxon>
        <taxon>Platyhelminthes</taxon>
        <taxon>Rhabditophora</taxon>
        <taxon>Macrostomorpha</taxon>
        <taxon>Macrostomida</taxon>
        <taxon>Macrostomidae</taxon>
        <taxon>Macrostomum</taxon>
    </lineage>
</organism>
<dbReference type="WBParaSite" id="snap_masked-unitig_29916-processed-gene-0.0-mRNA-1">
    <property type="protein sequence ID" value="snap_masked-unitig_29916-processed-gene-0.0-mRNA-1"/>
    <property type="gene ID" value="snap_masked-unitig_29916-processed-gene-0.0"/>
</dbReference>
<keyword evidence="1" id="KW-0472">Membrane</keyword>
<sequence length="151" mass="16954">IFSDHSKPNRGPHGSDISLPYIFLLGDKLRLNGRPERRGFMPYNCASTRLFLVLLGHGYFGLLVAAYACCPVYFHYENCTSVLKRRDWRDLIWSLSFLCQVSGTCLITSFSSTLESHWFVSLHCPDEPPADGSLTTISAGDLVHPAFARQL</sequence>
<accession>A0A1I8JN72</accession>
<name>A0A1I8JN72_9PLAT</name>
<keyword evidence="1" id="KW-0812">Transmembrane</keyword>
<evidence type="ECO:0000313" key="2">
    <source>
        <dbReference type="Proteomes" id="UP000095280"/>
    </source>
</evidence>
<dbReference type="AlphaFoldDB" id="A0A1I8JN72"/>
<feature type="transmembrane region" description="Helical" evidence="1">
    <location>
        <begin position="50"/>
        <end position="70"/>
    </location>
</feature>
<proteinExistence type="predicted"/>